<reference evidence="2" key="1">
    <citation type="submission" date="2013-03" db="EMBL/GenBank/DDBJ databases">
        <authorList>
            <person name="Harkins D.M."/>
            <person name="Durkin A.S."/>
            <person name="Brinkac L.M."/>
            <person name="Haft D.H."/>
            <person name="Selengut J.D."/>
            <person name="Sanka R."/>
            <person name="DePew J."/>
            <person name="Purushe J."/>
            <person name="Hartskeerl R.A."/>
            <person name="Ahmed A."/>
            <person name="van der Linden H."/>
            <person name="Goris M.G.A."/>
            <person name="Vinetz J.M."/>
            <person name="Sutton G.G."/>
            <person name="Nierman W.C."/>
            <person name="Fouts D.E."/>
        </authorList>
    </citation>
    <scope>NUCLEOTIDE SEQUENCE [LARGE SCALE GENOMIC DNA]</scope>
    <source>
        <strain evidence="2">ICFT</strain>
    </source>
</reference>
<dbReference type="Gene3D" id="3.20.20.220">
    <property type="match status" value="1"/>
</dbReference>
<name>N1WB01_9LEPT</name>
<keyword evidence="1" id="KW-0560">Oxidoreductase</keyword>
<evidence type="ECO:0000313" key="3">
    <source>
        <dbReference type="Proteomes" id="UP000012313"/>
    </source>
</evidence>
<dbReference type="AlphaFoldDB" id="N1WB01"/>
<gene>
    <name evidence="2" type="ORF">LEP1GSC060_3734</name>
</gene>
<dbReference type="Proteomes" id="UP000012313">
    <property type="component" value="Unassembled WGS sequence"/>
</dbReference>
<dbReference type="GO" id="GO:0016491">
    <property type="term" value="F:oxidoreductase activity"/>
    <property type="evidence" value="ECO:0007669"/>
    <property type="project" value="UniProtKB-KW"/>
</dbReference>
<evidence type="ECO:0008006" key="4">
    <source>
        <dbReference type="Google" id="ProtNLM"/>
    </source>
</evidence>
<dbReference type="InterPro" id="IPR029041">
    <property type="entry name" value="FAD-linked_oxidoreductase-like"/>
</dbReference>
<dbReference type="STRING" id="1218598.LEP1GSC060_3734"/>
<proteinExistence type="predicted"/>
<dbReference type="SUPFAM" id="SSF51730">
    <property type="entry name" value="FAD-linked oxidoreductase"/>
    <property type="match status" value="1"/>
</dbReference>
<accession>N1WB01</accession>
<evidence type="ECO:0000256" key="1">
    <source>
        <dbReference type="ARBA" id="ARBA00023002"/>
    </source>
</evidence>
<comment type="caution">
    <text evidence="2">The sequence shown here is derived from an EMBL/GenBank/DDBJ whole genome shotgun (WGS) entry which is preliminary data.</text>
</comment>
<evidence type="ECO:0000313" key="2">
    <source>
        <dbReference type="EMBL" id="EMY76115.1"/>
    </source>
</evidence>
<keyword evidence="3" id="KW-1185">Reference proteome</keyword>
<sequence>MLIDKITNKTDGIVLYGLTPPRKSTPLEKLEEISHAHINRINPLNVDGLILYDIQDETARISDERPFPYMEMLDPYEFAEIYLNKLEVPKIVYKAVWKYNESNFMEFLKNINPDKYLSVFVGASSKSQQLTLTLKEAYNLKNKVNEKILSGGVVIPERHTIKKDEHLRVFDKISNGCSFFISQGVYNTIASKDFLSDYYYYGLENNIPLVPIIFTLTPCGSLKTLQFLKWLGISFPKYLENDLVNSKDILSKSVDLLKNIWLELQSYASEKGIPIGCNIESVSIRKEEINASIELLQLIKLEFPRKNGQDYAVICCLNSTGLRYPKAECLLLLL</sequence>
<organism evidence="2 3">
    <name type="scientific">Leptospira weilii serovar Ranarum str. ICFT</name>
    <dbReference type="NCBI Taxonomy" id="1218598"/>
    <lineage>
        <taxon>Bacteria</taxon>
        <taxon>Pseudomonadati</taxon>
        <taxon>Spirochaetota</taxon>
        <taxon>Spirochaetia</taxon>
        <taxon>Leptospirales</taxon>
        <taxon>Leptospiraceae</taxon>
        <taxon>Leptospira</taxon>
    </lineage>
</organism>
<dbReference type="RefSeq" id="WP_003010238.1">
    <property type="nucleotide sequence ID" value="NZ_AOHC02000053.1"/>
</dbReference>
<dbReference type="EMBL" id="AOHC02000053">
    <property type="protein sequence ID" value="EMY76115.1"/>
    <property type="molecule type" value="Genomic_DNA"/>
</dbReference>
<protein>
    <recommendedName>
        <fullName evidence="4">Methylenetetrahydrofolate reductase (NAD(P)H)</fullName>
    </recommendedName>
</protein>